<dbReference type="PANTHER" id="PTHR24559">
    <property type="entry name" value="TRANSPOSON TY3-I GAG-POL POLYPROTEIN"/>
    <property type="match status" value="1"/>
</dbReference>
<keyword evidence="1" id="KW-0472">Membrane</keyword>
<dbReference type="InterPro" id="IPR043502">
    <property type="entry name" value="DNA/RNA_pol_sf"/>
</dbReference>
<keyword evidence="1" id="KW-0812">Transmembrane</keyword>
<dbReference type="InterPro" id="IPR043128">
    <property type="entry name" value="Rev_trsase/Diguanyl_cyclase"/>
</dbReference>
<sequence>ILFILKKNRKLRLYINYRHLNKATIKNYYLILLILKLIDKLRGIIIFKIRYKLFKYLVILIGLTNALVTFQIIINYILKKYLDIFIIIYLNNMLIYINRMLKEYVKYTKKVL</sequence>
<evidence type="ECO:0000313" key="3">
    <source>
        <dbReference type="Proteomes" id="UP000800200"/>
    </source>
</evidence>
<dbReference type="InterPro" id="IPR053134">
    <property type="entry name" value="RNA-dir_DNA_polymerase"/>
</dbReference>
<keyword evidence="3" id="KW-1185">Reference proteome</keyword>
<evidence type="ECO:0000256" key="1">
    <source>
        <dbReference type="SAM" id="Phobius"/>
    </source>
</evidence>
<reference evidence="2" key="1">
    <citation type="journal article" date="2020" name="Stud. Mycol.">
        <title>101 Dothideomycetes genomes: a test case for predicting lifestyles and emergence of pathogens.</title>
        <authorList>
            <person name="Haridas S."/>
            <person name="Albert R."/>
            <person name="Binder M."/>
            <person name="Bloem J."/>
            <person name="Labutti K."/>
            <person name="Salamov A."/>
            <person name="Andreopoulos B."/>
            <person name="Baker S."/>
            <person name="Barry K."/>
            <person name="Bills G."/>
            <person name="Bluhm B."/>
            <person name="Cannon C."/>
            <person name="Castanera R."/>
            <person name="Culley D."/>
            <person name="Daum C."/>
            <person name="Ezra D."/>
            <person name="Gonzalez J."/>
            <person name="Henrissat B."/>
            <person name="Kuo A."/>
            <person name="Liang C."/>
            <person name="Lipzen A."/>
            <person name="Lutzoni F."/>
            <person name="Magnuson J."/>
            <person name="Mondo S."/>
            <person name="Nolan M."/>
            <person name="Ohm R."/>
            <person name="Pangilinan J."/>
            <person name="Park H.-J."/>
            <person name="Ramirez L."/>
            <person name="Alfaro M."/>
            <person name="Sun H."/>
            <person name="Tritt A."/>
            <person name="Yoshinaga Y."/>
            <person name="Zwiers L.-H."/>
            <person name="Turgeon B."/>
            <person name="Goodwin S."/>
            <person name="Spatafora J."/>
            <person name="Crous P."/>
            <person name="Grigoriev I."/>
        </authorList>
    </citation>
    <scope>NUCLEOTIDE SEQUENCE</scope>
    <source>
        <strain evidence="2">CBS 207.26</strain>
    </source>
</reference>
<dbReference type="SUPFAM" id="SSF56672">
    <property type="entry name" value="DNA/RNA polymerases"/>
    <property type="match status" value="1"/>
</dbReference>
<feature type="transmembrane region" description="Helical" evidence="1">
    <location>
        <begin position="56"/>
        <end position="78"/>
    </location>
</feature>
<name>A0A6A6E8E2_9PEZI</name>
<keyword evidence="1" id="KW-1133">Transmembrane helix</keyword>
<feature type="non-terminal residue" evidence="2">
    <location>
        <position position="1"/>
    </location>
</feature>
<dbReference type="AlphaFoldDB" id="A0A6A6E8E2"/>
<organism evidence="2 3">
    <name type="scientific">Zopfia rhizophila CBS 207.26</name>
    <dbReference type="NCBI Taxonomy" id="1314779"/>
    <lineage>
        <taxon>Eukaryota</taxon>
        <taxon>Fungi</taxon>
        <taxon>Dikarya</taxon>
        <taxon>Ascomycota</taxon>
        <taxon>Pezizomycotina</taxon>
        <taxon>Dothideomycetes</taxon>
        <taxon>Dothideomycetes incertae sedis</taxon>
        <taxon>Zopfiaceae</taxon>
        <taxon>Zopfia</taxon>
    </lineage>
</organism>
<dbReference type="Proteomes" id="UP000800200">
    <property type="component" value="Unassembled WGS sequence"/>
</dbReference>
<evidence type="ECO:0000313" key="2">
    <source>
        <dbReference type="EMBL" id="KAF2187393.1"/>
    </source>
</evidence>
<feature type="transmembrane region" description="Helical" evidence="1">
    <location>
        <begin position="84"/>
        <end position="101"/>
    </location>
</feature>
<accession>A0A6A6E8E2</accession>
<dbReference type="PANTHER" id="PTHR24559:SF444">
    <property type="entry name" value="REVERSE TRANSCRIPTASE DOMAIN-CONTAINING PROTEIN"/>
    <property type="match status" value="1"/>
</dbReference>
<proteinExistence type="predicted"/>
<dbReference type="EMBL" id="ML994627">
    <property type="protein sequence ID" value="KAF2187393.1"/>
    <property type="molecule type" value="Genomic_DNA"/>
</dbReference>
<protein>
    <submittedName>
        <fullName evidence="2">DNA/RNA polymerase</fullName>
    </submittedName>
</protein>
<dbReference type="Gene3D" id="3.30.70.270">
    <property type="match status" value="1"/>
</dbReference>
<gene>
    <name evidence="2" type="ORF">K469DRAFT_569903</name>
</gene>
<dbReference type="OrthoDB" id="5599418at2759"/>